<feature type="coiled-coil region" evidence="1">
    <location>
        <begin position="239"/>
        <end position="299"/>
    </location>
</feature>
<dbReference type="AlphaFoldDB" id="A0AA43AYC9"/>
<dbReference type="Gene3D" id="3.40.50.300">
    <property type="entry name" value="P-loop containing nucleotide triphosphate hydrolases"/>
    <property type="match status" value="1"/>
</dbReference>
<feature type="domain" description="Rad50/SbcC-type AAA" evidence="2">
    <location>
        <begin position="27"/>
        <end position="61"/>
    </location>
</feature>
<dbReference type="InterPro" id="IPR038729">
    <property type="entry name" value="Rad50/SbcC_AAA"/>
</dbReference>
<evidence type="ECO:0000256" key="1">
    <source>
        <dbReference type="SAM" id="Coils"/>
    </source>
</evidence>
<name>A0AA43AYC9_9BURK</name>
<keyword evidence="1" id="KW-0175">Coiled coil</keyword>
<evidence type="ECO:0000313" key="4">
    <source>
        <dbReference type="Proteomes" id="UP001161294"/>
    </source>
</evidence>
<accession>A0AA43AYC9</accession>
<evidence type="ECO:0000313" key="3">
    <source>
        <dbReference type="EMBL" id="MDH2006534.1"/>
    </source>
</evidence>
<dbReference type="GO" id="GO:0006302">
    <property type="term" value="P:double-strand break repair"/>
    <property type="evidence" value="ECO:0007669"/>
    <property type="project" value="InterPro"/>
</dbReference>
<dbReference type="Proteomes" id="UP001161294">
    <property type="component" value="Unassembled WGS sequence"/>
</dbReference>
<dbReference type="GO" id="GO:0016887">
    <property type="term" value="F:ATP hydrolysis activity"/>
    <property type="evidence" value="ECO:0007669"/>
    <property type="project" value="InterPro"/>
</dbReference>
<dbReference type="Pfam" id="PF13476">
    <property type="entry name" value="AAA_23"/>
    <property type="match status" value="1"/>
</dbReference>
<dbReference type="SUPFAM" id="SSF52540">
    <property type="entry name" value="P-loop containing nucleoside triphosphate hydrolases"/>
    <property type="match status" value="1"/>
</dbReference>
<dbReference type="RefSeq" id="WP_279849591.1">
    <property type="nucleotide sequence ID" value="NZ_JAOCET010000001.1"/>
</dbReference>
<gene>
    <name evidence="3" type="ORF">N5J23_13430</name>
</gene>
<dbReference type="InterPro" id="IPR027417">
    <property type="entry name" value="P-loop_NTPase"/>
</dbReference>
<evidence type="ECO:0000259" key="2">
    <source>
        <dbReference type="Pfam" id="PF13476"/>
    </source>
</evidence>
<reference evidence="3" key="1">
    <citation type="submission" date="2022-09" db="EMBL/GenBank/DDBJ databases">
        <title>Intensive care unit water sources are persistently colonized with multi-drug resistant bacteria and are the site of extensive horizontal gene transfer of antibiotic resistance genes.</title>
        <authorList>
            <person name="Diorio-Toth L."/>
        </authorList>
    </citation>
    <scope>NUCLEOTIDE SEQUENCE</scope>
    <source>
        <strain evidence="3">GD03686</strain>
    </source>
</reference>
<organism evidence="3 4">
    <name type="scientific">Comamonas aquatica</name>
    <dbReference type="NCBI Taxonomy" id="225991"/>
    <lineage>
        <taxon>Bacteria</taxon>
        <taxon>Pseudomonadati</taxon>
        <taxon>Pseudomonadota</taxon>
        <taxon>Betaproteobacteria</taxon>
        <taxon>Burkholderiales</taxon>
        <taxon>Comamonadaceae</taxon>
        <taxon>Comamonas</taxon>
    </lineage>
</organism>
<sequence length="353" mass="40012">MMLFEPTLSLRRLTVLKDNRVVFDTSFHSGVNIVRGHNSSGKTTILDFIAYALGAENIPWKQEALLCDWVIAEVLLNGRAVTLRRSVENKPLIPMYIFWDSYENALSAPTDSWEFYGFRRGASRLSFTQALLLALGLSEAQGDGASNLTMHQLLRVLYADQPSLHSPIFRTDSFDSALNRETIGAYLTGVYDDNLYTAQLNKRETEKEISSLDSELKSIFKVLARSEQNANVESIGSEISHLERMKEEILTELSRLRTQRSVENSTKRINADINLRSELDRAKKALFNAQEEISRGELDVADSRRFIQELELRLRSLGNLCITRFQASQCLNECDVLLPLALKMPAFRGHLAF</sequence>
<proteinExistence type="predicted"/>
<dbReference type="EMBL" id="JAOCJW010000027">
    <property type="protein sequence ID" value="MDH2006534.1"/>
    <property type="molecule type" value="Genomic_DNA"/>
</dbReference>
<protein>
    <submittedName>
        <fullName evidence="3">AAA family ATPase</fullName>
    </submittedName>
</protein>
<comment type="caution">
    <text evidence="3">The sequence shown here is derived from an EMBL/GenBank/DDBJ whole genome shotgun (WGS) entry which is preliminary data.</text>
</comment>